<keyword evidence="3" id="KW-1185">Reference proteome</keyword>
<evidence type="ECO:0000313" key="2">
    <source>
        <dbReference type="EMBL" id="KAK2113282.1"/>
    </source>
</evidence>
<feature type="non-terminal residue" evidence="2">
    <location>
        <position position="1"/>
    </location>
</feature>
<evidence type="ECO:0000313" key="3">
    <source>
        <dbReference type="Proteomes" id="UP001266305"/>
    </source>
</evidence>
<gene>
    <name evidence="2" type="ORF">P7K49_007548</name>
</gene>
<accession>A0ABQ9VV91</accession>
<feature type="compositionally biased region" description="Basic residues" evidence="1">
    <location>
        <begin position="26"/>
        <end position="46"/>
    </location>
</feature>
<feature type="non-terminal residue" evidence="2">
    <location>
        <position position="79"/>
    </location>
</feature>
<reference evidence="2 3" key="1">
    <citation type="submission" date="2023-05" db="EMBL/GenBank/DDBJ databases">
        <title>B98-5 Cell Line De Novo Hybrid Assembly: An Optical Mapping Approach.</title>
        <authorList>
            <person name="Kananen K."/>
            <person name="Auerbach J.A."/>
            <person name="Kautto E."/>
            <person name="Blachly J.S."/>
        </authorList>
    </citation>
    <scope>NUCLEOTIDE SEQUENCE [LARGE SCALE GENOMIC DNA]</scope>
    <source>
        <strain evidence="2">B95-8</strain>
        <tissue evidence="2">Cell line</tissue>
    </source>
</reference>
<sequence>TMGTMVRQARQRKTSWAQWYGEASYHGHHSKARQGKTKHHQHHSKASHAPWESMVRQGKMKHHGLRGTMIRQGKARKAT</sequence>
<name>A0ABQ9VV91_SAGOE</name>
<proteinExistence type="predicted"/>
<dbReference type="Proteomes" id="UP001266305">
    <property type="component" value="Unassembled WGS sequence"/>
</dbReference>
<protein>
    <submittedName>
        <fullName evidence="2">Uncharacterized protein</fullName>
    </submittedName>
</protein>
<dbReference type="EMBL" id="JASSZA010000004">
    <property type="protein sequence ID" value="KAK2113282.1"/>
    <property type="molecule type" value="Genomic_DNA"/>
</dbReference>
<feature type="region of interest" description="Disordered" evidence="1">
    <location>
        <begin position="23"/>
        <end position="79"/>
    </location>
</feature>
<comment type="caution">
    <text evidence="2">The sequence shown here is derived from an EMBL/GenBank/DDBJ whole genome shotgun (WGS) entry which is preliminary data.</text>
</comment>
<organism evidence="2 3">
    <name type="scientific">Saguinus oedipus</name>
    <name type="common">Cotton-top tamarin</name>
    <name type="synonym">Oedipomidas oedipus</name>
    <dbReference type="NCBI Taxonomy" id="9490"/>
    <lineage>
        <taxon>Eukaryota</taxon>
        <taxon>Metazoa</taxon>
        <taxon>Chordata</taxon>
        <taxon>Craniata</taxon>
        <taxon>Vertebrata</taxon>
        <taxon>Euteleostomi</taxon>
        <taxon>Mammalia</taxon>
        <taxon>Eutheria</taxon>
        <taxon>Euarchontoglires</taxon>
        <taxon>Primates</taxon>
        <taxon>Haplorrhini</taxon>
        <taxon>Platyrrhini</taxon>
        <taxon>Cebidae</taxon>
        <taxon>Callitrichinae</taxon>
        <taxon>Saguinus</taxon>
    </lineage>
</organism>
<evidence type="ECO:0000256" key="1">
    <source>
        <dbReference type="SAM" id="MobiDB-lite"/>
    </source>
</evidence>